<name>A0ABS5Y7N5_9GAMM</name>
<dbReference type="CDD" id="cd01131">
    <property type="entry name" value="PilT"/>
    <property type="match status" value="1"/>
</dbReference>
<proteinExistence type="inferred from homology"/>
<evidence type="ECO:0000313" key="3">
    <source>
        <dbReference type="EMBL" id="MBT9430999.1"/>
    </source>
</evidence>
<dbReference type="InterPro" id="IPR050921">
    <property type="entry name" value="T4SS_GSP_E_ATPase"/>
</dbReference>
<comment type="similarity">
    <text evidence="1">Belongs to the GSP E family.</text>
</comment>
<dbReference type="Gene3D" id="3.40.50.300">
    <property type="entry name" value="P-loop containing nucleotide triphosphate hydrolases"/>
    <property type="match status" value="1"/>
</dbReference>
<dbReference type="PANTHER" id="PTHR30486">
    <property type="entry name" value="TWITCHING MOTILITY PROTEIN PILT"/>
    <property type="match status" value="1"/>
</dbReference>
<organism evidence="3 4">
    <name type="scientific">Candidatus Sodalis endolongispinus</name>
    <dbReference type="NCBI Taxonomy" id="2812662"/>
    <lineage>
        <taxon>Bacteria</taxon>
        <taxon>Pseudomonadati</taxon>
        <taxon>Pseudomonadota</taxon>
        <taxon>Gammaproteobacteria</taxon>
        <taxon>Enterobacterales</taxon>
        <taxon>Bruguierivoracaceae</taxon>
        <taxon>Sodalis</taxon>
    </lineage>
</organism>
<dbReference type="Proteomes" id="UP000811282">
    <property type="component" value="Unassembled WGS sequence"/>
</dbReference>
<dbReference type="NCBIfam" id="TIGR01420">
    <property type="entry name" value="pilT_fam"/>
    <property type="match status" value="1"/>
</dbReference>
<gene>
    <name evidence="3" type="ORF">JZM24_00300</name>
</gene>
<dbReference type="Gene3D" id="3.30.450.90">
    <property type="match status" value="1"/>
</dbReference>
<dbReference type="InterPro" id="IPR006321">
    <property type="entry name" value="PilT/PilU"/>
</dbReference>
<evidence type="ECO:0000259" key="2">
    <source>
        <dbReference type="PROSITE" id="PS00662"/>
    </source>
</evidence>
<evidence type="ECO:0000313" key="4">
    <source>
        <dbReference type="Proteomes" id="UP000811282"/>
    </source>
</evidence>
<dbReference type="InterPro" id="IPR027417">
    <property type="entry name" value="P-loop_NTPase"/>
</dbReference>
<dbReference type="PANTHER" id="PTHR30486:SF6">
    <property type="entry name" value="TYPE IV PILUS RETRACTATION ATPASE PILT"/>
    <property type="match status" value="1"/>
</dbReference>
<keyword evidence="4" id="KW-1185">Reference proteome</keyword>
<dbReference type="SUPFAM" id="SSF52540">
    <property type="entry name" value="P-loop containing nucleoside triphosphate hydrolases"/>
    <property type="match status" value="1"/>
</dbReference>
<dbReference type="EMBL" id="JAFJYC010000001">
    <property type="protein sequence ID" value="MBT9430999.1"/>
    <property type="molecule type" value="Genomic_DNA"/>
</dbReference>
<reference evidence="3 4" key="1">
    <citation type="journal article" date="2021" name="Genome Biol. Evol.">
        <title>The evolution of interdependence in a four-way mealybug symbiosis.</title>
        <authorList>
            <person name="Garber A.I."/>
            <person name="Kupper M."/>
            <person name="Laetsch D.R."/>
            <person name="Weldon S.R."/>
            <person name="Ladinsky M.S."/>
            <person name="Bjorkman P.J."/>
            <person name="McCutcheon J.P."/>
        </authorList>
    </citation>
    <scope>NUCLEOTIDE SEQUENCE [LARGE SCALE GENOMIC DNA]</scope>
    <source>
        <strain evidence="3">SOD</strain>
    </source>
</reference>
<protein>
    <submittedName>
        <fullName evidence="3">PilT/PilU family type 4a pilus ATPase</fullName>
    </submittedName>
</protein>
<comment type="caution">
    <text evidence="3">The sequence shown here is derived from an EMBL/GenBank/DDBJ whole genome shotgun (WGS) entry which is preliminary data.</text>
</comment>
<dbReference type="Pfam" id="PF00437">
    <property type="entry name" value="T2SSE"/>
    <property type="match status" value="1"/>
</dbReference>
<dbReference type="InterPro" id="IPR001482">
    <property type="entry name" value="T2SS/T4SS_dom"/>
</dbReference>
<evidence type="ECO:0000256" key="1">
    <source>
        <dbReference type="ARBA" id="ARBA00006611"/>
    </source>
</evidence>
<dbReference type="RefSeq" id="WP_215668187.1">
    <property type="nucleotide sequence ID" value="NZ_JAFJYC010000001.1"/>
</dbReference>
<accession>A0ABS5Y7N5</accession>
<sequence>MELDNLVGHSVKHNASDLHLCPGRPPIIRVDGLLRPLEALALTEGAIADCARRYLDARQRRLLARGGQRLRAHFFLQQGGLAVSLRIIPSRPPCMADLGLPEAAVELLSQPRGLVLVTGPAVSGKSSSLAAMVNHLNDSRSLHIITLEDPIEHLHASRLCLIHQREIGRHCSGFRQGLRAALREDPDVILLGELRDCASIALALTAAETGHLLLCTLHARSASQAVDRLVDAFPAAQQHFARMLLAGILLGVMAQQLVRRPAGGRMGLFELLTMTPAVRHLIREGKTHLLQGLLPGCRRAGNRPSPAMS</sequence>
<feature type="domain" description="Bacterial type II secretion system protein E" evidence="2">
    <location>
        <begin position="182"/>
        <end position="196"/>
    </location>
</feature>
<dbReference type="PROSITE" id="PS00662">
    <property type="entry name" value="T2SP_E"/>
    <property type="match status" value="1"/>
</dbReference>